<accession>A0A1F4Y1G5</accession>
<sequence>MTTAVKKELKKLARETFREVLQEELMKQRGLSVLAVSDKEQKEINKLYKKPSGRAVRTTRVRI</sequence>
<dbReference type="STRING" id="1797245.A2949_00415"/>
<comment type="caution">
    <text evidence="1">The sequence shown here is derived from an EMBL/GenBank/DDBJ whole genome shotgun (WGS) entry which is preliminary data.</text>
</comment>
<gene>
    <name evidence="1" type="ORF">A2949_00415</name>
</gene>
<protein>
    <submittedName>
        <fullName evidence="1">Uncharacterized protein</fullName>
    </submittedName>
</protein>
<reference evidence="1 2" key="1">
    <citation type="journal article" date="2016" name="Nat. Commun.">
        <title>Thousands of microbial genomes shed light on interconnected biogeochemical processes in an aquifer system.</title>
        <authorList>
            <person name="Anantharaman K."/>
            <person name="Brown C.T."/>
            <person name="Hug L.A."/>
            <person name="Sharon I."/>
            <person name="Castelle C.J."/>
            <person name="Probst A.J."/>
            <person name="Thomas B.C."/>
            <person name="Singh A."/>
            <person name="Wilkins M.J."/>
            <person name="Karaoz U."/>
            <person name="Brodie E.L."/>
            <person name="Williams K.H."/>
            <person name="Hubbard S.S."/>
            <person name="Banfield J.F."/>
        </authorList>
    </citation>
    <scope>NUCLEOTIDE SEQUENCE [LARGE SCALE GENOMIC DNA]</scope>
</reference>
<dbReference type="Proteomes" id="UP000178585">
    <property type="component" value="Unassembled WGS sequence"/>
</dbReference>
<dbReference type="AlphaFoldDB" id="A0A1F4Y1G5"/>
<name>A0A1F4Y1G5_9BACT</name>
<dbReference type="EMBL" id="MEWZ01000001">
    <property type="protein sequence ID" value="OGC87714.1"/>
    <property type="molecule type" value="Genomic_DNA"/>
</dbReference>
<evidence type="ECO:0000313" key="2">
    <source>
        <dbReference type="Proteomes" id="UP000178585"/>
    </source>
</evidence>
<proteinExistence type="predicted"/>
<organism evidence="1 2">
    <name type="scientific">Candidatus Adlerbacteria bacterium RIFCSPLOWO2_01_FULL_54_21b</name>
    <dbReference type="NCBI Taxonomy" id="1797245"/>
    <lineage>
        <taxon>Bacteria</taxon>
        <taxon>Candidatus Adleribacteriota</taxon>
    </lineage>
</organism>
<evidence type="ECO:0000313" key="1">
    <source>
        <dbReference type="EMBL" id="OGC87714.1"/>
    </source>
</evidence>